<accession>A0ABT2SM52</accession>
<evidence type="ECO:0000313" key="2">
    <source>
        <dbReference type="Proteomes" id="UP001652338"/>
    </source>
</evidence>
<protein>
    <submittedName>
        <fullName evidence="1">Uncharacterized protein</fullName>
    </submittedName>
</protein>
<proteinExistence type="predicted"/>
<organism evidence="1 2">
    <name type="scientific">Muricoprocola aceti</name>
    <dbReference type="NCBI Taxonomy" id="2981772"/>
    <lineage>
        <taxon>Bacteria</taxon>
        <taxon>Bacillati</taxon>
        <taxon>Bacillota</taxon>
        <taxon>Clostridia</taxon>
        <taxon>Lachnospirales</taxon>
        <taxon>Lachnospiraceae</taxon>
        <taxon>Muricoprocola</taxon>
    </lineage>
</organism>
<comment type="caution">
    <text evidence="1">The sequence shown here is derived from an EMBL/GenBank/DDBJ whole genome shotgun (WGS) entry which is preliminary data.</text>
</comment>
<keyword evidence="2" id="KW-1185">Reference proteome</keyword>
<dbReference type="EMBL" id="JAOQKE010000010">
    <property type="protein sequence ID" value="MCU6725543.1"/>
    <property type="molecule type" value="Genomic_DNA"/>
</dbReference>
<reference evidence="1 2" key="1">
    <citation type="journal article" date="2021" name="ISME Commun">
        <title>Automated analysis of genomic sequences facilitates high-throughput and comprehensive description of bacteria.</title>
        <authorList>
            <person name="Hitch T.C.A."/>
        </authorList>
    </citation>
    <scope>NUCLEOTIDE SEQUENCE [LARGE SCALE GENOMIC DNA]</scope>
    <source>
        <strain evidence="1 2">Sanger_29</strain>
    </source>
</reference>
<dbReference type="RefSeq" id="WP_262654807.1">
    <property type="nucleotide sequence ID" value="NZ_JAOQKE010000010.1"/>
</dbReference>
<sequence>MNTPDKEVLVVSDEDEQEYLTDEIVLHNERIEQILQRHDSCKAKVDEYLARLTNPEDAECVKAFYTDTDEILETMLLLVCELFSGKKIPVKNGGNELDREVELQLVICKKKAV</sequence>
<dbReference type="Proteomes" id="UP001652338">
    <property type="component" value="Unassembled WGS sequence"/>
</dbReference>
<name>A0ABT2SM52_9FIRM</name>
<evidence type="ECO:0000313" key="1">
    <source>
        <dbReference type="EMBL" id="MCU6725543.1"/>
    </source>
</evidence>
<gene>
    <name evidence="1" type="ORF">OCV47_09300</name>
</gene>